<dbReference type="HAMAP" id="MF_02003">
    <property type="entry name" value="Ile_tRNA_synth_type2"/>
    <property type="match status" value="1"/>
</dbReference>
<dbReference type="AlphaFoldDB" id="A0A1F5X3W2"/>
<dbReference type="Pfam" id="PF19302">
    <property type="entry name" value="DUF5915"/>
    <property type="match status" value="1"/>
</dbReference>
<feature type="short sequence motif" description="'HIGH' region" evidence="15">
    <location>
        <begin position="49"/>
        <end position="59"/>
    </location>
</feature>
<name>A0A1F5X3W2_9BACT</name>
<dbReference type="PRINTS" id="PR00984">
    <property type="entry name" value="TRNASYNTHILE"/>
</dbReference>
<dbReference type="GO" id="GO:0008270">
    <property type="term" value="F:zinc ion binding"/>
    <property type="evidence" value="ECO:0007669"/>
    <property type="project" value="UniProtKB-UniRule"/>
</dbReference>
<keyword evidence="9 15" id="KW-0862">Zinc</keyword>
<comment type="subcellular location">
    <subcellularLocation>
        <location evidence="2 15">Cytoplasm</location>
    </subcellularLocation>
</comment>
<dbReference type="GO" id="GO:0005524">
    <property type="term" value="F:ATP binding"/>
    <property type="evidence" value="ECO:0007669"/>
    <property type="project" value="UniProtKB-UniRule"/>
</dbReference>
<dbReference type="InterPro" id="IPR014729">
    <property type="entry name" value="Rossmann-like_a/b/a_fold"/>
</dbReference>
<dbReference type="InterPro" id="IPR013078">
    <property type="entry name" value="His_Pase_superF_clade-1"/>
</dbReference>
<keyword evidence="12 15" id="KW-0030">Aminoacyl-tRNA synthetase</keyword>
<evidence type="ECO:0000256" key="9">
    <source>
        <dbReference type="ARBA" id="ARBA00022833"/>
    </source>
</evidence>
<dbReference type="GO" id="GO:0004822">
    <property type="term" value="F:isoleucine-tRNA ligase activity"/>
    <property type="evidence" value="ECO:0007669"/>
    <property type="project" value="UniProtKB-UniRule"/>
</dbReference>
<dbReference type="Gene3D" id="2.170.220.10">
    <property type="match status" value="1"/>
</dbReference>
<organism evidence="18 19">
    <name type="scientific">Candidatus Giovannonibacteria bacterium RIFCSPLOWO2_01_FULL_46_13</name>
    <dbReference type="NCBI Taxonomy" id="1798352"/>
    <lineage>
        <taxon>Bacteria</taxon>
        <taxon>Candidatus Giovannoniibacteriota</taxon>
    </lineage>
</organism>
<dbReference type="Pfam" id="PF00133">
    <property type="entry name" value="tRNA-synt_1"/>
    <property type="match status" value="2"/>
</dbReference>
<dbReference type="InterPro" id="IPR009080">
    <property type="entry name" value="tRNAsynth_Ia_anticodon-bd"/>
</dbReference>
<dbReference type="EMBL" id="MFIE01000017">
    <property type="protein sequence ID" value="OGF82567.1"/>
    <property type="molecule type" value="Genomic_DNA"/>
</dbReference>
<evidence type="ECO:0000256" key="14">
    <source>
        <dbReference type="ARBA" id="ARBA00048359"/>
    </source>
</evidence>
<feature type="domain" description="Methionyl/Valyl/Leucyl/Isoleucyl-tRNA synthetase anticodon-binding" evidence="17">
    <location>
        <begin position="875"/>
        <end position="1021"/>
    </location>
</feature>
<dbReference type="GO" id="GO:0006428">
    <property type="term" value="P:isoleucyl-tRNA aminoacylation"/>
    <property type="evidence" value="ECO:0007669"/>
    <property type="project" value="UniProtKB-UniRule"/>
</dbReference>
<comment type="domain">
    <text evidence="15">IleRS has two distinct active sites: one for aminoacylation and one for editing. The misactivated valine is translocated from the active site to the editing site, which sterically excludes the correctly activated isoleucine. The single editing site contains two valyl binding pockets, one specific for each substrate (Val-AMP or Val-tRNA(Ile)).</text>
</comment>
<dbReference type="SMART" id="SM00855">
    <property type="entry name" value="PGAM"/>
    <property type="match status" value="1"/>
</dbReference>
<gene>
    <name evidence="15" type="primary">ileS</name>
    <name evidence="18" type="ORF">A3B18_01210</name>
</gene>
<proteinExistence type="inferred from homology"/>
<reference evidence="18 19" key="1">
    <citation type="journal article" date="2016" name="Nat. Commun.">
        <title>Thousands of microbial genomes shed light on interconnected biogeochemical processes in an aquifer system.</title>
        <authorList>
            <person name="Anantharaman K."/>
            <person name="Brown C.T."/>
            <person name="Hug L.A."/>
            <person name="Sharon I."/>
            <person name="Castelle C.J."/>
            <person name="Probst A.J."/>
            <person name="Thomas B.C."/>
            <person name="Singh A."/>
            <person name="Wilkins M.J."/>
            <person name="Karaoz U."/>
            <person name="Brodie E.L."/>
            <person name="Williams K.H."/>
            <person name="Hubbard S.S."/>
            <person name="Banfield J.F."/>
        </authorList>
    </citation>
    <scope>NUCLEOTIDE SEQUENCE [LARGE SCALE GENOMIC DNA]</scope>
</reference>
<keyword evidence="10 15" id="KW-0067">ATP-binding</keyword>
<dbReference type="GO" id="GO:0005737">
    <property type="term" value="C:cytoplasm"/>
    <property type="evidence" value="ECO:0007669"/>
    <property type="project" value="UniProtKB-SubCell"/>
</dbReference>
<dbReference type="InterPro" id="IPR002300">
    <property type="entry name" value="aa-tRNA-synth_Ia"/>
</dbReference>
<evidence type="ECO:0000313" key="18">
    <source>
        <dbReference type="EMBL" id="OGF82567.1"/>
    </source>
</evidence>
<evidence type="ECO:0000256" key="11">
    <source>
        <dbReference type="ARBA" id="ARBA00022917"/>
    </source>
</evidence>
<dbReference type="PANTHER" id="PTHR42780:SF1">
    <property type="entry name" value="ISOLEUCINE--TRNA LIGASE, CYTOPLASMIC"/>
    <property type="match status" value="1"/>
</dbReference>
<evidence type="ECO:0000256" key="12">
    <source>
        <dbReference type="ARBA" id="ARBA00023146"/>
    </source>
</evidence>
<dbReference type="SUPFAM" id="SSF53254">
    <property type="entry name" value="Phosphoglycerate mutase-like"/>
    <property type="match status" value="1"/>
</dbReference>
<dbReference type="SUPFAM" id="SSF50677">
    <property type="entry name" value="ValRS/IleRS/LeuRS editing domain"/>
    <property type="match status" value="1"/>
</dbReference>
<keyword evidence="5 15" id="KW-0963">Cytoplasm</keyword>
<dbReference type="Gene3D" id="3.40.50.620">
    <property type="entry name" value="HUPs"/>
    <property type="match status" value="2"/>
</dbReference>
<dbReference type="SUPFAM" id="SSF52374">
    <property type="entry name" value="Nucleotidylyl transferase"/>
    <property type="match status" value="1"/>
</dbReference>
<evidence type="ECO:0000256" key="6">
    <source>
        <dbReference type="ARBA" id="ARBA00022598"/>
    </source>
</evidence>
<dbReference type="PANTHER" id="PTHR42780">
    <property type="entry name" value="SOLEUCYL-TRNA SYNTHETASE"/>
    <property type="match status" value="1"/>
</dbReference>
<comment type="catalytic activity">
    <reaction evidence="14 15">
        <text>tRNA(Ile) + L-isoleucine + ATP = L-isoleucyl-tRNA(Ile) + AMP + diphosphate</text>
        <dbReference type="Rhea" id="RHEA:11060"/>
        <dbReference type="Rhea" id="RHEA-COMP:9666"/>
        <dbReference type="Rhea" id="RHEA-COMP:9695"/>
        <dbReference type="ChEBI" id="CHEBI:30616"/>
        <dbReference type="ChEBI" id="CHEBI:33019"/>
        <dbReference type="ChEBI" id="CHEBI:58045"/>
        <dbReference type="ChEBI" id="CHEBI:78442"/>
        <dbReference type="ChEBI" id="CHEBI:78528"/>
        <dbReference type="ChEBI" id="CHEBI:456215"/>
        <dbReference type="EC" id="6.1.1.5"/>
    </reaction>
</comment>
<dbReference type="InterPro" id="IPR029033">
    <property type="entry name" value="His_PPase_superfam"/>
</dbReference>
<dbReference type="InterPro" id="IPR009008">
    <property type="entry name" value="Val/Leu/Ile-tRNA-synth_edit"/>
</dbReference>
<evidence type="ECO:0000256" key="8">
    <source>
        <dbReference type="ARBA" id="ARBA00022741"/>
    </source>
</evidence>
<dbReference type="Proteomes" id="UP000178684">
    <property type="component" value="Unassembled WGS sequence"/>
</dbReference>
<evidence type="ECO:0000256" key="1">
    <source>
        <dbReference type="ARBA" id="ARBA00001947"/>
    </source>
</evidence>
<comment type="subunit">
    <text evidence="4 15">Monomer.</text>
</comment>
<feature type="domain" description="Aminoacyl-tRNA synthetase class Ia" evidence="16">
    <location>
        <begin position="701"/>
        <end position="820"/>
    </location>
</feature>
<dbReference type="EC" id="6.1.1.5" evidence="15"/>
<dbReference type="Gene3D" id="1.10.730.10">
    <property type="entry name" value="Isoleucyl-tRNA Synthetase, Domain 1"/>
    <property type="match status" value="1"/>
</dbReference>
<dbReference type="Gene3D" id="3.90.740.10">
    <property type="entry name" value="Valyl/Leucyl/Isoleucyl-tRNA synthetase, editing domain"/>
    <property type="match status" value="1"/>
</dbReference>
<keyword evidence="11 15" id="KW-0648">Protein biosynthesis</keyword>
<keyword evidence="6 15" id="KW-0436">Ligase</keyword>
<evidence type="ECO:0000259" key="17">
    <source>
        <dbReference type="Pfam" id="PF08264"/>
    </source>
</evidence>
<keyword evidence="8 15" id="KW-0547">Nucleotide-binding</keyword>
<evidence type="ECO:0000259" key="16">
    <source>
        <dbReference type="Pfam" id="PF00133"/>
    </source>
</evidence>
<dbReference type="Gene3D" id="3.40.50.1240">
    <property type="entry name" value="Phosphoglycerate mutase-like"/>
    <property type="match status" value="1"/>
</dbReference>
<dbReference type="SUPFAM" id="SSF47323">
    <property type="entry name" value="Anticodon-binding domain of a subclass of class I aminoacyl-tRNA synthetases"/>
    <property type="match status" value="2"/>
</dbReference>
<feature type="short sequence motif" description="'KMSKS' region" evidence="15">
    <location>
        <begin position="792"/>
        <end position="796"/>
    </location>
</feature>
<evidence type="ECO:0000256" key="3">
    <source>
        <dbReference type="ARBA" id="ARBA00007078"/>
    </source>
</evidence>
<dbReference type="FunFam" id="3.40.50.620:FF:000063">
    <property type="entry name" value="Isoleucine--tRNA ligase"/>
    <property type="match status" value="1"/>
</dbReference>
<comment type="cofactor">
    <cofactor evidence="1 15">
        <name>Zn(2+)</name>
        <dbReference type="ChEBI" id="CHEBI:29105"/>
    </cofactor>
</comment>
<sequence length="1147" mass="131870">MADEKGTNNAASPRSEEEILSFWKENKIFEKSLENRKKAKTFVFYEGPPYANGLPGIHHVESRSFKDIVLRYKTMRGFFAPRRAGWDTHGLPTEMAVEKILGISSKREIEEKIGVERFVEEAKKNIFTYIDAWEKLTERMGYWIDFKNAYVTMANDYIESLWTIVSKISERKLLYEDYKVLPWCSRCGTSLSSHELAQGYKKVKEESAYIKFKVLGEPNTYFLVWTTTPWTLPGNVALAINPKVKYLKIQQIVGENQHDISGFFLIISKDIFERESKKGELYIFKGRGYKIIEEIHGGELIGRVYEPLYETEAPYKVVGADFVSTEDGSGIVHIAPAFGAEDLEAGRKNALPTLVTVNEEGKMLAPGKAWDGVFIKKADPMIIEDLKARGLLFKTEPYEHDYPFCWRCGTPLMYYAKSSWFFKTTAVKEKMLEENSKIDWHPEYLRDGRFGEWLKENVDWGISRERYWGAPLPVWKCNPPADGCKAVKIVGSLDELDKEDPNPTKIIFMRHGITLKNVQDVIHLNTQEESEKVPLTEEGRKKVEEAAEKLKKEEIDIIISSPFRRARETAEIVSKVTGAKVVINEDVYDIKTGGDLIGKPEAELRRMFPNFVMRFTETPEGWESWRNVRARIVKVLMEIRNEYRGKNIVMVSHGDPLWLAMAALEGLKEENYDKIVYLKPGEFRKARLHNWPYNKEGELDLHKPYIDSIKLKCDCGGEMTRVKEVIDVWFDSGSMPFASRPEFYPADYITEGIDQTRGWFYTLLAVSALLGFKSSYKRVLSLGLVLDEKGNKMSKSKGNVVDPKMLIEKYGADAVRWYFYTINQPWDDKLFREKDIADAGRRFFTILWNSFVYWRTYGKISNSKFLISKNKLVINKWLLAKWNSVLAGLTEDLEKYDIVSAARKLENFVTEDLSRWYIRRIRGYMKDENSAEAKESSGALGFILGEVSKSLAPFAPFISEDVYRQTGGKEASVHLEDWPAFAKASAGTAQLLKEMEMVREIVSKGLEARQKAGIKIRQPLAKLQITNPKLQKELLELAKGEVNIKEITFGKEFELDTEISQELREEGLVREFIRQVQDFRKELNLKPQDKVVLSIEGPTEIEELLKKHLATLKKEISISDVIFSTHGVLSKKTMKVDEKEILVGIQK</sequence>
<comment type="caution">
    <text evidence="18">The sequence shown here is derived from an EMBL/GenBank/DDBJ whole genome shotgun (WGS) entry which is preliminary data.</text>
</comment>
<accession>A0A1F5X3W2</accession>
<dbReference type="CDD" id="cd07067">
    <property type="entry name" value="HP_PGM_like"/>
    <property type="match status" value="1"/>
</dbReference>
<evidence type="ECO:0000313" key="19">
    <source>
        <dbReference type="Proteomes" id="UP000178684"/>
    </source>
</evidence>
<dbReference type="Pfam" id="PF00300">
    <property type="entry name" value="His_Phos_1"/>
    <property type="match status" value="1"/>
</dbReference>
<dbReference type="InterPro" id="IPR013155">
    <property type="entry name" value="M/V/L/I-tRNA-synth_anticd-bd"/>
</dbReference>
<keyword evidence="7 15" id="KW-0479">Metal-binding</keyword>
<evidence type="ECO:0000256" key="13">
    <source>
        <dbReference type="ARBA" id="ARBA00025217"/>
    </source>
</evidence>
<feature type="domain" description="Aminoacyl-tRNA synthetase class Ia" evidence="16">
    <location>
        <begin position="19"/>
        <end position="478"/>
    </location>
</feature>
<dbReference type="InterPro" id="IPR023586">
    <property type="entry name" value="Ile-tRNA-ligase_type2"/>
</dbReference>
<comment type="similarity">
    <text evidence="3 15">Belongs to the class-I aminoacyl-tRNA synthetase family. IleS type 2 subfamily.</text>
</comment>
<evidence type="ECO:0000256" key="2">
    <source>
        <dbReference type="ARBA" id="ARBA00004496"/>
    </source>
</evidence>
<comment type="function">
    <text evidence="13 15">Catalyzes the attachment of isoleucine to tRNA(Ile). As IleRS can inadvertently accommodate and process structurally similar amino acids such as valine, to avoid such errors it has two additional distinct tRNA(Ile)-dependent editing activities. One activity is designated as 'pretransfer' editing and involves the hydrolysis of activated Val-AMP. The other activity is designated 'posttransfer' editing and involves deacylation of mischarged Val-tRNA(Ile).</text>
</comment>
<feature type="binding site" evidence="15">
    <location>
        <position position="795"/>
    </location>
    <ligand>
        <name>ATP</name>
        <dbReference type="ChEBI" id="CHEBI:30616"/>
    </ligand>
</feature>
<dbReference type="Pfam" id="PF08264">
    <property type="entry name" value="Anticodon_1"/>
    <property type="match status" value="1"/>
</dbReference>
<evidence type="ECO:0000256" key="4">
    <source>
        <dbReference type="ARBA" id="ARBA00011245"/>
    </source>
</evidence>
<evidence type="ECO:0000256" key="5">
    <source>
        <dbReference type="ARBA" id="ARBA00022490"/>
    </source>
</evidence>
<evidence type="ECO:0000256" key="10">
    <source>
        <dbReference type="ARBA" id="ARBA00022840"/>
    </source>
</evidence>
<evidence type="ECO:0000256" key="15">
    <source>
        <dbReference type="HAMAP-Rule" id="MF_02003"/>
    </source>
</evidence>
<evidence type="ECO:0000256" key="7">
    <source>
        <dbReference type="ARBA" id="ARBA00022723"/>
    </source>
</evidence>
<protein>
    <recommendedName>
        <fullName evidence="15">Isoleucine--tRNA ligase</fullName>
        <ecNumber evidence="15">6.1.1.5</ecNumber>
    </recommendedName>
    <alternativeName>
        <fullName evidence="15">Isoleucyl-tRNA synthetase</fullName>
        <shortName evidence="15">IleRS</shortName>
    </alternativeName>
</protein>
<dbReference type="GO" id="GO:0002161">
    <property type="term" value="F:aminoacyl-tRNA deacylase activity"/>
    <property type="evidence" value="ECO:0007669"/>
    <property type="project" value="InterPro"/>
</dbReference>
<dbReference type="InterPro" id="IPR002301">
    <property type="entry name" value="Ile-tRNA-ligase"/>
</dbReference>